<name>A0ABT5V7J2_9ACTO</name>
<gene>
    <name evidence="1" type="ORF">PWJ81_07635</name>
</gene>
<dbReference type="GeneID" id="83609198"/>
<comment type="caution">
    <text evidence="1">The sequence shown here is derived from an EMBL/GenBank/DDBJ whole genome shotgun (WGS) entry which is preliminary data.</text>
</comment>
<dbReference type="RefSeq" id="WP_274734315.1">
    <property type="nucleotide sequence ID" value="NZ_CAMXYX010000037.1"/>
</dbReference>
<evidence type="ECO:0000313" key="2">
    <source>
        <dbReference type="Proteomes" id="UP001219297"/>
    </source>
</evidence>
<reference evidence="1 2" key="1">
    <citation type="submission" date="2023-02" db="EMBL/GenBank/DDBJ databases">
        <title>Defining the Infant Male Urobiome and Moving Towards Mechanisms in Urobiome Research.</title>
        <authorList>
            <person name="Reasoner S."/>
            <person name="Flores V."/>
            <person name="Van Horn G."/>
            <person name="Morales G."/>
            <person name="Peard L."/>
            <person name="Abelson B."/>
            <person name="Manuel C."/>
            <person name="Lee J."/>
            <person name="Baker B."/>
            <person name="Williams T."/>
            <person name="Schmitz J."/>
            <person name="Clayton D."/>
            <person name="Hadjifrangiskou M."/>
        </authorList>
    </citation>
    <scope>NUCLEOTIDE SEQUENCE [LARGE SCALE GENOMIC DNA]</scope>
    <source>
        <strain evidence="1 2">AS1053</strain>
    </source>
</reference>
<protein>
    <submittedName>
        <fullName evidence="1">Antitoxin</fullName>
    </submittedName>
</protein>
<accession>A0ABT5V7J2</accession>
<sequence length="64" mass="7044">MTTTKDEPVEVPADFRMSVEPVALGNLSQEELTVELQKGIDSLASGKSYSADEVDRLLKDAYRV</sequence>
<dbReference type="Proteomes" id="UP001219297">
    <property type="component" value="Unassembled WGS sequence"/>
</dbReference>
<keyword evidence="2" id="KW-1185">Reference proteome</keyword>
<organism evidence="1 2">
    <name type="scientific">Actinotignum sanguinis</name>
    <dbReference type="NCBI Taxonomy" id="1445614"/>
    <lineage>
        <taxon>Bacteria</taxon>
        <taxon>Bacillati</taxon>
        <taxon>Actinomycetota</taxon>
        <taxon>Actinomycetes</taxon>
        <taxon>Actinomycetales</taxon>
        <taxon>Actinomycetaceae</taxon>
        <taxon>Actinotignum</taxon>
    </lineage>
</organism>
<proteinExistence type="predicted"/>
<dbReference type="EMBL" id="JARBHI010000019">
    <property type="protein sequence ID" value="MDE1656938.1"/>
    <property type="molecule type" value="Genomic_DNA"/>
</dbReference>
<evidence type="ECO:0000313" key="1">
    <source>
        <dbReference type="EMBL" id="MDE1656938.1"/>
    </source>
</evidence>